<comment type="caution">
    <text evidence="2">The sequence shown here is derived from an EMBL/GenBank/DDBJ whole genome shotgun (WGS) entry which is preliminary data.</text>
</comment>
<keyword evidence="3" id="KW-1185">Reference proteome</keyword>
<dbReference type="AlphaFoldDB" id="A0A940XW43"/>
<dbReference type="EMBL" id="JAGPYQ010000001">
    <property type="protein sequence ID" value="MBQ0848872.1"/>
    <property type="molecule type" value="Genomic_DNA"/>
</dbReference>
<gene>
    <name evidence="2" type="ORF">J8N05_11715</name>
</gene>
<feature type="region of interest" description="Disordered" evidence="1">
    <location>
        <begin position="1"/>
        <end position="48"/>
    </location>
</feature>
<accession>A0A940XW43</accession>
<evidence type="ECO:0000313" key="2">
    <source>
        <dbReference type="EMBL" id="MBQ0848872.1"/>
    </source>
</evidence>
<sequence length="48" mass="5065">MTEHAAPAPGPKPQDGTETAFSLTSQDVDQGGSYSPASINCPSWWTRS</sequence>
<organism evidence="2 3">
    <name type="scientific">Streptomyces liliiviolaceus</name>
    <dbReference type="NCBI Taxonomy" id="2823109"/>
    <lineage>
        <taxon>Bacteria</taxon>
        <taxon>Bacillati</taxon>
        <taxon>Actinomycetota</taxon>
        <taxon>Actinomycetes</taxon>
        <taxon>Kitasatosporales</taxon>
        <taxon>Streptomycetaceae</taxon>
        <taxon>Streptomyces</taxon>
    </lineage>
</organism>
<evidence type="ECO:0000313" key="3">
    <source>
        <dbReference type="Proteomes" id="UP000677413"/>
    </source>
</evidence>
<feature type="compositionally biased region" description="Polar residues" evidence="1">
    <location>
        <begin position="16"/>
        <end position="48"/>
    </location>
</feature>
<protein>
    <submittedName>
        <fullName evidence="2">Uncharacterized protein</fullName>
    </submittedName>
</protein>
<dbReference type="Proteomes" id="UP000677413">
    <property type="component" value="Unassembled WGS sequence"/>
</dbReference>
<name>A0A940XW43_9ACTN</name>
<dbReference type="RefSeq" id="WP_210882419.1">
    <property type="nucleotide sequence ID" value="NZ_JAGPYQ010000001.1"/>
</dbReference>
<proteinExistence type="predicted"/>
<evidence type="ECO:0000256" key="1">
    <source>
        <dbReference type="SAM" id="MobiDB-lite"/>
    </source>
</evidence>
<reference evidence="2 3" key="1">
    <citation type="submission" date="2021-04" db="EMBL/GenBank/DDBJ databases">
        <authorList>
            <person name="Tang X."/>
            <person name="Zhou X."/>
            <person name="Chen X."/>
            <person name="Cernava T."/>
            <person name="Zhang C."/>
        </authorList>
    </citation>
    <scope>NUCLEOTIDE SEQUENCE [LARGE SCALE GENOMIC DNA]</scope>
    <source>
        <strain evidence="2 3">BH-SS-21</strain>
    </source>
</reference>